<dbReference type="AlphaFoldDB" id="A0A914B4R0"/>
<evidence type="ECO:0000256" key="3">
    <source>
        <dbReference type="ARBA" id="ARBA00022763"/>
    </source>
</evidence>
<dbReference type="GO" id="GO:0006310">
    <property type="term" value="P:DNA recombination"/>
    <property type="evidence" value="ECO:0007669"/>
    <property type="project" value="UniProtKB-UniRule"/>
</dbReference>
<dbReference type="InterPro" id="IPR014854">
    <property type="entry name" value="Nse4_C"/>
</dbReference>
<feature type="compositionally biased region" description="Low complexity" evidence="8">
    <location>
        <begin position="1"/>
        <end position="11"/>
    </location>
</feature>
<dbReference type="GO" id="GO:0006281">
    <property type="term" value="P:DNA repair"/>
    <property type="evidence" value="ECO:0007669"/>
    <property type="project" value="UniProtKB-UniRule"/>
</dbReference>
<dbReference type="RefSeq" id="XP_038070924.1">
    <property type="nucleotide sequence ID" value="XM_038214996.1"/>
</dbReference>
<comment type="function">
    <text evidence="7">Component of the SMC5-SMC6 complex, that promotes sister chromatid alignment after DNA damage and facilitates double-stranded DNA breaks (DSBs) repair via homologous recombination between sister chromatids.</text>
</comment>
<feature type="region of interest" description="Disordered" evidence="8">
    <location>
        <begin position="160"/>
        <end position="194"/>
    </location>
</feature>
<feature type="region of interest" description="Disordered" evidence="8">
    <location>
        <begin position="332"/>
        <end position="358"/>
    </location>
</feature>
<feature type="region of interest" description="Disordered" evidence="8">
    <location>
        <begin position="1"/>
        <end position="20"/>
    </location>
</feature>
<reference evidence="11" key="1">
    <citation type="submission" date="2022-11" db="UniProtKB">
        <authorList>
            <consortium name="EnsemblMetazoa"/>
        </authorList>
    </citation>
    <scope>IDENTIFICATION</scope>
</reference>
<evidence type="ECO:0000256" key="7">
    <source>
        <dbReference type="RuleBase" id="RU365071"/>
    </source>
</evidence>
<evidence type="ECO:0000313" key="11">
    <source>
        <dbReference type="EnsemblMetazoa" id="XP_038070924.1"/>
    </source>
</evidence>
<evidence type="ECO:0000256" key="4">
    <source>
        <dbReference type="ARBA" id="ARBA00023172"/>
    </source>
</evidence>
<dbReference type="OMA" id="FMGINRT"/>
<dbReference type="EnsemblMetazoa" id="XM_038214996.1">
    <property type="protein sequence ID" value="XP_038070924.1"/>
    <property type="gene ID" value="LOC119739877"/>
</dbReference>
<dbReference type="GO" id="GO:0030915">
    <property type="term" value="C:Smc5-Smc6 complex"/>
    <property type="evidence" value="ECO:0007669"/>
    <property type="project" value="UniProtKB-UniRule"/>
</dbReference>
<dbReference type="InterPro" id="IPR029225">
    <property type="entry name" value="Nse4_Nse3-bd"/>
</dbReference>
<evidence type="ECO:0000313" key="12">
    <source>
        <dbReference type="Proteomes" id="UP000887568"/>
    </source>
</evidence>
<dbReference type="GeneID" id="119739877"/>
<evidence type="ECO:0000259" key="9">
    <source>
        <dbReference type="Pfam" id="PF08743"/>
    </source>
</evidence>
<feature type="domain" description="Non-structural maintenance of chromosome element 4 C-terminal" evidence="9">
    <location>
        <begin position="226"/>
        <end position="313"/>
    </location>
</feature>
<dbReference type="PANTHER" id="PTHR16140:SF0">
    <property type="entry name" value="NON-STRUCTURAL MAINTENANCE OF CHROMOSOMES ELEMENT 4"/>
    <property type="match status" value="1"/>
</dbReference>
<feature type="domain" description="Nse4/EID protein Nse3/MAGE-binding" evidence="10">
    <location>
        <begin position="72"/>
        <end position="116"/>
    </location>
</feature>
<sequence length="358" mass="40646">MASSSSSQPAAADHEKRRQLRQDYRTLIAETQRNRQDLIQPESDGLKDTLDRADTLFTQVTKSKCPREAALDSHLMVLVSSLGNERAQKLHTDFHTFDPKEFAEKLVSFMGDRRIPNEEGERRNVPFPKEGWSKLGQAAKACFRRAPAFHFMLGSFERGEAPAKTRKQSAARQKEKDTGPAVVPKQVQSMGKSHQEVTTEEVERMLGILHQVTNFDAQEETQEIEPVSLFEFVINPHSFSQTVENIFHLSFLVKDGHAEVALDDDRLPIIIPRTPYIEGQTNERVDRKQVMMSLDMTQWKEIVDVFEIKEPLIPMRAGPSVDVNGINRDLQEIEISTDEPTRKKKAHGSSKSTKPSSR</sequence>
<evidence type="ECO:0000256" key="2">
    <source>
        <dbReference type="ARBA" id="ARBA00008997"/>
    </source>
</evidence>
<keyword evidence="12" id="KW-1185">Reference proteome</keyword>
<feature type="compositionally biased region" description="Polar residues" evidence="8">
    <location>
        <begin position="349"/>
        <end position="358"/>
    </location>
</feature>
<keyword evidence="3 7" id="KW-0227">DNA damage</keyword>
<dbReference type="GO" id="GO:0005634">
    <property type="term" value="C:nucleus"/>
    <property type="evidence" value="ECO:0007669"/>
    <property type="project" value="UniProtKB-SubCell"/>
</dbReference>
<dbReference type="OrthoDB" id="361242at2759"/>
<evidence type="ECO:0000256" key="5">
    <source>
        <dbReference type="ARBA" id="ARBA00023204"/>
    </source>
</evidence>
<dbReference type="Proteomes" id="UP000887568">
    <property type="component" value="Unplaced"/>
</dbReference>
<dbReference type="InterPro" id="IPR027786">
    <property type="entry name" value="Nse4/EID"/>
</dbReference>
<keyword evidence="6 7" id="KW-0539">Nucleus</keyword>
<dbReference type="Pfam" id="PF08743">
    <property type="entry name" value="Nse4_C"/>
    <property type="match status" value="1"/>
</dbReference>
<protein>
    <recommendedName>
        <fullName evidence="7">Non-structural maintenance of chromosomes element 4</fullName>
    </recommendedName>
</protein>
<evidence type="ECO:0000256" key="1">
    <source>
        <dbReference type="ARBA" id="ARBA00004123"/>
    </source>
</evidence>
<evidence type="ECO:0000259" key="10">
    <source>
        <dbReference type="Pfam" id="PF15412"/>
    </source>
</evidence>
<comment type="subcellular location">
    <subcellularLocation>
        <location evidence="1 7">Nucleus</location>
    </subcellularLocation>
</comment>
<organism evidence="11 12">
    <name type="scientific">Patiria miniata</name>
    <name type="common">Bat star</name>
    <name type="synonym">Asterina miniata</name>
    <dbReference type="NCBI Taxonomy" id="46514"/>
    <lineage>
        <taxon>Eukaryota</taxon>
        <taxon>Metazoa</taxon>
        <taxon>Echinodermata</taxon>
        <taxon>Eleutherozoa</taxon>
        <taxon>Asterozoa</taxon>
        <taxon>Asteroidea</taxon>
        <taxon>Valvatacea</taxon>
        <taxon>Valvatida</taxon>
        <taxon>Asterinidae</taxon>
        <taxon>Patiria</taxon>
    </lineage>
</organism>
<accession>A0A914B4R0</accession>
<name>A0A914B4R0_PATMI</name>
<comment type="subunit">
    <text evidence="7">Component of the SMC5-SMC6 complex.</text>
</comment>
<comment type="similarity">
    <text evidence="2 7">Belongs to the NSE4 family.</text>
</comment>
<evidence type="ECO:0000256" key="8">
    <source>
        <dbReference type="SAM" id="MobiDB-lite"/>
    </source>
</evidence>
<keyword evidence="4 7" id="KW-0233">DNA recombination</keyword>
<evidence type="ECO:0000256" key="6">
    <source>
        <dbReference type="ARBA" id="ARBA00023242"/>
    </source>
</evidence>
<dbReference type="Pfam" id="PF15412">
    <property type="entry name" value="Nse4-Nse3_bdg"/>
    <property type="match status" value="1"/>
</dbReference>
<proteinExistence type="inferred from homology"/>
<dbReference type="PANTHER" id="PTHR16140">
    <property type="entry name" value="NON-STRUCTURAL MAINTENANCE OF CHROMOSOMES ELEMENT 4"/>
    <property type="match status" value="1"/>
</dbReference>
<keyword evidence="5 7" id="KW-0234">DNA repair</keyword>